<comment type="caution">
    <text evidence="1">The sequence shown here is derived from an EMBL/GenBank/DDBJ whole genome shotgun (WGS) entry which is preliminary data.</text>
</comment>
<reference evidence="1" key="1">
    <citation type="submission" date="2023-12" db="EMBL/GenBank/DDBJ databases">
        <title>Fervidustalea candida gen. nov., sp. nov., a novel member of the family Paenibacillaceae isolated from a geothermal area.</title>
        <authorList>
            <person name="Li W.-J."/>
            <person name="Jiao J.-Y."/>
            <person name="Chen Y."/>
        </authorList>
    </citation>
    <scope>NUCLEOTIDE SEQUENCE</scope>
    <source>
        <strain evidence="1">SYSU GA230002</strain>
    </source>
</reference>
<dbReference type="RefSeq" id="WP_371752980.1">
    <property type="nucleotide sequence ID" value="NZ_JAYJLD010000004.1"/>
</dbReference>
<name>A0ABU5ZHV3_9BACL</name>
<evidence type="ECO:0000313" key="2">
    <source>
        <dbReference type="Proteomes" id="UP001310386"/>
    </source>
</evidence>
<sequence length="59" mass="6932">METSMSPEEVLARLQQLQESGISLSKKNVKKTDPELMKNALYYFANWEHVMQRMDIETI</sequence>
<keyword evidence="2" id="KW-1185">Reference proteome</keyword>
<dbReference type="EMBL" id="JAYJLD010000004">
    <property type="protein sequence ID" value="MEB3100866.1"/>
    <property type="molecule type" value="Genomic_DNA"/>
</dbReference>
<organism evidence="1 2">
    <name type="scientific">Ferviditalea candida</name>
    <dbReference type="NCBI Taxonomy" id="3108399"/>
    <lineage>
        <taxon>Bacteria</taxon>
        <taxon>Bacillati</taxon>
        <taxon>Bacillota</taxon>
        <taxon>Bacilli</taxon>
        <taxon>Bacillales</taxon>
        <taxon>Paenibacillaceae</taxon>
        <taxon>Ferviditalea</taxon>
    </lineage>
</organism>
<accession>A0ABU5ZHV3</accession>
<evidence type="ECO:0000313" key="1">
    <source>
        <dbReference type="EMBL" id="MEB3100866.1"/>
    </source>
</evidence>
<dbReference type="Proteomes" id="UP001310386">
    <property type="component" value="Unassembled WGS sequence"/>
</dbReference>
<gene>
    <name evidence="1" type="ORF">VF724_04245</name>
</gene>
<protein>
    <submittedName>
        <fullName evidence="1">Uncharacterized protein</fullName>
    </submittedName>
</protein>
<proteinExistence type="predicted"/>